<sequence length="848" mass="97300">MACPTPISDHGDPLLREELLQSRYADWKQRFDDRMMPELQKKHIYSPSWEKLWHDAWAEYDQLERIRLERGFAKQTWQDTTNEDRRLSESMRKYKSKSASLTVYDWSQVPLGLVLEKQLGTSIRSGDRDAAVALGRWRRFCAVVAEQPQFCRSLSFSQNVSWTILTHWWSGSYQDPSLSNAAIASLEAAASSPVPMIYFLGESYPDAETFAQLRKSVYHSIMFDLFNREFNPHHWEPYIKEIQLTTLRVTRFKATQHATAQRLGYTSYMNIKGSSLYDAGPYMGSIDKPCPWLRRIGDHNKEMPFFLWDVEERRTVIVNDLRTEPEYCCVSHTWGRWRKDAIPIEGVPWLVPQNEKFEVERLPEHIQQIRPRIRFVWIDLFCIPQDGSRKADEEINRQALIFQNASRCIAWINDARQWSGTMKALDWLGISYLHSTTCPGIYDTGTLLHSLRHEADTTSELFSSQNDPAEVKARHSAGLLAASGPRSVLSNNVETLAEPVAWFSSLWTLQEAMLCPDITFVAHDWMPLNDRTGTPVPLDAFFGFIDTVESVWRNGMPYKIFTEGDILRYSKYSILLQADEDFQSDEHQYLKWPNGPRQLQDLCLITRMDNLLESPSPIGLLMVANVRQCTGSRAPAIMSALGTTDWYSSKTKADTDLVLNTYPLAFVKEAASKLGASFYESVTRRQKIPKWYDTFNHSHKGSMMPFSATNGWYSRILGMPIQHRYIPGDHPAVKTWTIKQDGSVDIRRAGIVASTEMSNPDESPMLIDIMNHGSKAQNCRFGDWAKNLPEGVCAYAVSLLQDSQRQYGLILQGYRKIWFSNQLLVKVGTFILPGTDLPPTTGVDWLVW</sequence>
<dbReference type="InterPro" id="IPR052895">
    <property type="entry name" value="HetReg/Transcr_Mod"/>
</dbReference>
<evidence type="ECO:0000313" key="2">
    <source>
        <dbReference type="EMBL" id="CAF9941439.1"/>
    </source>
</evidence>
<dbReference type="InterPro" id="IPR010730">
    <property type="entry name" value="HET"/>
</dbReference>
<feature type="domain" description="Heterokaryon incompatibility" evidence="1">
    <location>
        <begin position="327"/>
        <end position="419"/>
    </location>
</feature>
<dbReference type="EMBL" id="CAJPDT010000149">
    <property type="protein sequence ID" value="CAF9941439.1"/>
    <property type="molecule type" value="Genomic_DNA"/>
</dbReference>
<comment type="caution">
    <text evidence="2">The sequence shown here is derived from an EMBL/GenBank/DDBJ whole genome shotgun (WGS) entry which is preliminary data.</text>
</comment>
<dbReference type="PANTHER" id="PTHR24148:SF64">
    <property type="entry name" value="HETEROKARYON INCOMPATIBILITY DOMAIN-CONTAINING PROTEIN"/>
    <property type="match status" value="1"/>
</dbReference>
<accession>A0A8H3J6A3</accession>
<dbReference type="Proteomes" id="UP000664534">
    <property type="component" value="Unassembled WGS sequence"/>
</dbReference>
<dbReference type="PANTHER" id="PTHR24148">
    <property type="entry name" value="ANKYRIN REPEAT DOMAIN-CONTAINING PROTEIN 39 HOMOLOG-RELATED"/>
    <property type="match status" value="1"/>
</dbReference>
<keyword evidence="3" id="KW-1185">Reference proteome</keyword>
<dbReference type="Pfam" id="PF06985">
    <property type="entry name" value="HET"/>
    <property type="match status" value="1"/>
</dbReference>
<dbReference type="OrthoDB" id="2157530at2759"/>
<dbReference type="AlphaFoldDB" id="A0A8H3J6A3"/>
<gene>
    <name evidence="2" type="ORF">IMSHALPRED_002577</name>
</gene>
<evidence type="ECO:0000313" key="3">
    <source>
        <dbReference type="Proteomes" id="UP000664534"/>
    </source>
</evidence>
<organism evidence="2 3">
    <name type="scientific">Imshaugia aleurites</name>
    <dbReference type="NCBI Taxonomy" id="172621"/>
    <lineage>
        <taxon>Eukaryota</taxon>
        <taxon>Fungi</taxon>
        <taxon>Dikarya</taxon>
        <taxon>Ascomycota</taxon>
        <taxon>Pezizomycotina</taxon>
        <taxon>Lecanoromycetes</taxon>
        <taxon>OSLEUM clade</taxon>
        <taxon>Lecanoromycetidae</taxon>
        <taxon>Lecanorales</taxon>
        <taxon>Lecanorineae</taxon>
        <taxon>Parmeliaceae</taxon>
        <taxon>Imshaugia</taxon>
    </lineage>
</organism>
<name>A0A8H3J6A3_9LECA</name>
<reference evidence="2" key="1">
    <citation type="submission" date="2021-03" db="EMBL/GenBank/DDBJ databases">
        <authorList>
            <person name="Tagirdzhanova G."/>
        </authorList>
    </citation>
    <scope>NUCLEOTIDE SEQUENCE</scope>
</reference>
<proteinExistence type="predicted"/>
<evidence type="ECO:0000259" key="1">
    <source>
        <dbReference type="Pfam" id="PF06985"/>
    </source>
</evidence>
<protein>
    <recommendedName>
        <fullName evidence="1">Heterokaryon incompatibility domain-containing protein</fullName>
    </recommendedName>
</protein>